<dbReference type="AlphaFoldDB" id="A0A507CPE1"/>
<feature type="signal peptide" evidence="5">
    <location>
        <begin position="1"/>
        <end position="23"/>
    </location>
</feature>
<reference evidence="9 10" key="1">
    <citation type="journal article" date="2019" name="Sci. Rep.">
        <title>Comparative genomics of chytrid fungi reveal insights into the obligate biotrophic and pathogenic lifestyle of Synchytrium endobioticum.</title>
        <authorList>
            <person name="van de Vossenberg B.T.L.H."/>
            <person name="Warris S."/>
            <person name="Nguyen H.D.T."/>
            <person name="van Gent-Pelzer M.P.E."/>
            <person name="Joly D.L."/>
            <person name="van de Geest H.C."/>
            <person name="Bonants P.J.M."/>
            <person name="Smith D.S."/>
            <person name="Levesque C.A."/>
            <person name="van der Lee T.A.J."/>
        </authorList>
    </citation>
    <scope>NUCLEOTIDE SEQUENCE [LARGE SCALE GENOMIC DNA]</scope>
    <source>
        <strain evidence="7 10">LEV6574</strain>
        <strain evidence="8 9">MB42</strain>
    </source>
</reference>
<dbReference type="InterPro" id="IPR050301">
    <property type="entry name" value="NTE"/>
</dbReference>
<dbReference type="STRING" id="286115.A0A507CPE1"/>
<dbReference type="EMBL" id="QEAM01000346">
    <property type="protein sequence ID" value="TPX41003.1"/>
    <property type="molecule type" value="Genomic_DNA"/>
</dbReference>
<sequence length="523" mass="58788">MTTDPSSCSWPTLACWLPTFVLYQTATSLSREESVREQLRSAHTYEEWKEAAQKLDVLQGYNKWALIPESKEYDHRLIAIRLHVLQESRARHDVEAMIYYLRSGLLRNLGGLCDARLFSRSYLGTKKLIEDYLDEVVAQIEYIRDNDFPGILTPQTKLDFLSDTKQAFGATVLLLEGGASFGLYHLGVVKALSEHGLLPRVISGSSIGALIAAMVCVHNDEDLPAVFEPGGIDLRAFSRKGRKGNFRRKLIRLLKHGYLMDVKVLEECVRANVGDLTFEEAYKRTRRVLNICVSTTRTNEVPRLLNYLTAPNVLIWSAACCSTAVTGLYDNVDLMAKNKDGEIYKFSPSTIKWNVSSVTGDTLSDLFNVNHFILSQANPHLTAANRKGPKAVEEGTLGKFFMLIVSEIRYRLCQLLSLGLLPSVLHALLDSRSIGHITITPSISLSDLFGLFSNPTYASLQYWVKNGEQSTWPYISFIRNRTKIEFAFEQALLKLKAPDADKLSRDAETLDGKQPKSRTKTIH</sequence>
<proteinExistence type="predicted"/>
<dbReference type="InterPro" id="IPR021771">
    <property type="entry name" value="Triacylglycerol_lipase_N"/>
</dbReference>
<feature type="chain" id="PRO_5033463805" description="PNPLA domain-containing protein" evidence="5">
    <location>
        <begin position="24"/>
        <end position="523"/>
    </location>
</feature>
<keyword evidence="9" id="KW-1185">Reference proteome</keyword>
<keyword evidence="1 4" id="KW-0378">Hydrolase</keyword>
<evidence type="ECO:0000256" key="5">
    <source>
        <dbReference type="SAM" id="SignalP"/>
    </source>
</evidence>
<feature type="active site" description="Nucleophile" evidence="4">
    <location>
        <position position="206"/>
    </location>
</feature>
<evidence type="ECO:0000313" key="10">
    <source>
        <dbReference type="Proteomes" id="UP000320475"/>
    </source>
</evidence>
<dbReference type="GO" id="GO:0006641">
    <property type="term" value="P:triglyceride metabolic process"/>
    <property type="evidence" value="ECO:0007669"/>
    <property type="project" value="UniProtKB-ARBA"/>
</dbReference>
<dbReference type="SUPFAM" id="SSF52151">
    <property type="entry name" value="FabD/lysophospholipase-like"/>
    <property type="match status" value="1"/>
</dbReference>
<dbReference type="Pfam" id="PF01734">
    <property type="entry name" value="Patatin"/>
    <property type="match status" value="1"/>
</dbReference>
<dbReference type="Proteomes" id="UP000317494">
    <property type="component" value="Unassembled WGS sequence"/>
</dbReference>
<dbReference type="InterPro" id="IPR016035">
    <property type="entry name" value="Acyl_Trfase/lysoPLipase"/>
</dbReference>
<evidence type="ECO:0000256" key="3">
    <source>
        <dbReference type="ARBA" id="ARBA00023098"/>
    </source>
</evidence>
<dbReference type="EMBL" id="QEAN01000096">
    <property type="protein sequence ID" value="TPX48666.1"/>
    <property type="molecule type" value="Genomic_DNA"/>
</dbReference>
<evidence type="ECO:0000256" key="4">
    <source>
        <dbReference type="PROSITE-ProRule" id="PRU01161"/>
    </source>
</evidence>
<evidence type="ECO:0000313" key="8">
    <source>
        <dbReference type="EMBL" id="TPX48666.1"/>
    </source>
</evidence>
<dbReference type="Gene3D" id="3.40.1090.10">
    <property type="entry name" value="Cytosolic phospholipase A2 catalytic domain"/>
    <property type="match status" value="1"/>
</dbReference>
<dbReference type="GO" id="GO:0016042">
    <property type="term" value="P:lipid catabolic process"/>
    <property type="evidence" value="ECO:0007669"/>
    <property type="project" value="UniProtKB-UniRule"/>
</dbReference>
<evidence type="ECO:0000256" key="1">
    <source>
        <dbReference type="ARBA" id="ARBA00022801"/>
    </source>
</evidence>
<protein>
    <recommendedName>
        <fullName evidence="6">PNPLA domain-containing protein</fullName>
    </recommendedName>
</protein>
<dbReference type="InterPro" id="IPR002641">
    <property type="entry name" value="PNPLA_dom"/>
</dbReference>
<dbReference type="PANTHER" id="PTHR14226:SF44">
    <property type="entry name" value="TRIACYLGLYCEROL LIPASE 3"/>
    <property type="match status" value="1"/>
</dbReference>
<dbReference type="PANTHER" id="PTHR14226">
    <property type="entry name" value="NEUROPATHY TARGET ESTERASE/SWISS CHEESE D.MELANOGASTER"/>
    <property type="match status" value="1"/>
</dbReference>
<comment type="caution">
    <text evidence="7">The sequence shown here is derived from an EMBL/GenBank/DDBJ whole genome shotgun (WGS) entry which is preliminary data.</text>
</comment>
<feature type="short sequence motif" description="GXSXG" evidence="4">
    <location>
        <begin position="204"/>
        <end position="208"/>
    </location>
</feature>
<dbReference type="GO" id="GO:0004806">
    <property type="term" value="F:triacylglycerol lipase activity"/>
    <property type="evidence" value="ECO:0007669"/>
    <property type="project" value="InterPro"/>
</dbReference>
<keyword evidence="2 4" id="KW-0442">Lipid degradation</keyword>
<evidence type="ECO:0000313" key="9">
    <source>
        <dbReference type="Proteomes" id="UP000317494"/>
    </source>
</evidence>
<name>A0A507CPE1_9FUNG</name>
<feature type="active site" description="Proton acceptor" evidence="4">
    <location>
        <position position="365"/>
    </location>
</feature>
<gene>
    <name evidence="7" type="ORF">SeLEV6574_g06296</name>
    <name evidence="8" type="ORF">SeMB42_g02920</name>
</gene>
<keyword evidence="5" id="KW-0732">Signal</keyword>
<feature type="domain" description="PNPLA" evidence="6">
    <location>
        <begin position="173"/>
        <end position="378"/>
    </location>
</feature>
<accession>A0A507CPE1</accession>
<evidence type="ECO:0000256" key="2">
    <source>
        <dbReference type="ARBA" id="ARBA00022963"/>
    </source>
</evidence>
<keyword evidence="3 4" id="KW-0443">Lipid metabolism</keyword>
<dbReference type="Pfam" id="PF11815">
    <property type="entry name" value="DUF3336"/>
    <property type="match status" value="1"/>
</dbReference>
<dbReference type="Proteomes" id="UP000320475">
    <property type="component" value="Unassembled WGS sequence"/>
</dbReference>
<comment type="caution">
    <text evidence="4">Lacks conserved residue(s) required for the propagation of feature annotation.</text>
</comment>
<evidence type="ECO:0000259" key="6">
    <source>
        <dbReference type="PROSITE" id="PS51635"/>
    </source>
</evidence>
<dbReference type="PROSITE" id="PS51635">
    <property type="entry name" value="PNPLA"/>
    <property type="match status" value="1"/>
</dbReference>
<organism evidence="7 10">
    <name type="scientific">Synchytrium endobioticum</name>
    <dbReference type="NCBI Taxonomy" id="286115"/>
    <lineage>
        <taxon>Eukaryota</taxon>
        <taxon>Fungi</taxon>
        <taxon>Fungi incertae sedis</taxon>
        <taxon>Chytridiomycota</taxon>
        <taxon>Chytridiomycota incertae sedis</taxon>
        <taxon>Chytridiomycetes</taxon>
        <taxon>Synchytriales</taxon>
        <taxon>Synchytriaceae</taxon>
        <taxon>Synchytrium</taxon>
    </lineage>
</organism>
<dbReference type="OrthoDB" id="10049244at2759"/>
<dbReference type="VEuPathDB" id="FungiDB:SeMB42_g02920"/>
<evidence type="ECO:0000313" key="7">
    <source>
        <dbReference type="EMBL" id="TPX41003.1"/>
    </source>
</evidence>